<dbReference type="EMBL" id="BIFH01000015">
    <property type="protein sequence ID" value="GCD94327.1"/>
    <property type="molecule type" value="Genomic_DNA"/>
</dbReference>
<reference evidence="1 2" key="1">
    <citation type="submission" date="2018-12" db="EMBL/GenBank/DDBJ databases">
        <title>Draft genome sequence of Embleya hyalina NBRC 13850T.</title>
        <authorList>
            <person name="Komaki H."/>
            <person name="Hosoyama A."/>
            <person name="Kimura A."/>
            <person name="Ichikawa N."/>
            <person name="Tamura T."/>
        </authorList>
    </citation>
    <scope>NUCLEOTIDE SEQUENCE [LARGE SCALE GENOMIC DNA]</scope>
    <source>
        <strain evidence="1 2">NBRC 13850</strain>
    </source>
</reference>
<keyword evidence="2" id="KW-1185">Reference proteome</keyword>
<organism evidence="1 2">
    <name type="scientific">Embleya hyalina</name>
    <dbReference type="NCBI Taxonomy" id="516124"/>
    <lineage>
        <taxon>Bacteria</taxon>
        <taxon>Bacillati</taxon>
        <taxon>Actinomycetota</taxon>
        <taxon>Actinomycetes</taxon>
        <taxon>Kitasatosporales</taxon>
        <taxon>Streptomycetaceae</taxon>
        <taxon>Embleya</taxon>
    </lineage>
</organism>
<evidence type="ECO:0000313" key="1">
    <source>
        <dbReference type="EMBL" id="GCD94327.1"/>
    </source>
</evidence>
<accession>A0A401YIA9</accession>
<gene>
    <name evidence="1" type="ORF">EHYA_01987</name>
</gene>
<dbReference type="AlphaFoldDB" id="A0A401YIA9"/>
<evidence type="ECO:0000313" key="2">
    <source>
        <dbReference type="Proteomes" id="UP000286931"/>
    </source>
</evidence>
<name>A0A401YIA9_9ACTN</name>
<proteinExistence type="predicted"/>
<comment type="caution">
    <text evidence="1">The sequence shown here is derived from an EMBL/GenBank/DDBJ whole genome shotgun (WGS) entry which is preliminary data.</text>
</comment>
<protein>
    <submittedName>
        <fullName evidence="1">Uncharacterized protein</fullName>
    </submittedName>
</protein>
<sequence length="132" mass="14923">MLAGTLLCPPRPEDRPPGRARLIRDGIGLRLRVFVESVDGERPEPRAMVHLQEHHRQVLLDDIERHRPDLIPTTTTPEPRLCLDPMPAAGLTIDQVADLHDRLDRWLSAEGIRAAIADRVVARHVHAPDRSR</sequence>
<dbReference type="Proteomes" id="UP000286931">
    <property type="component" value="Unassembled WGS sequence"/>
</dbReference>